<dbReference type="KEGG" id="masz:C9I28_04785"/>
<sequence>MAAAGALAAALAACSASAQTAAPAPGACAATASRAAGLKFVPVRDSLAELSITVAGDQERPKLANVALLQGPCAGDAVASRVGVVVFKDGVVFAATSNERFSHWPHVTAQQLGIRPVGDPHPALPQSRFLMASKVDETRAATGEHALDVGLWQANGSYVVAAYTRHGGDVGTPVELLRSARPIRSVTYFPSPDSNSGTLGLLADHGDGVASISLDWNHDALSRTLRAQK</sequence>
<gene>
    <name evidence="2" type="ORF">C9I28_04785</name>
</gene>
<keyword evidence="1" id="KW-0732">Signal</keyword>
<dbReference type="AlphaFoldDB" id="A0A2R4C672"/>
<name>A0A2R4C672_9BURK</name>
<evidence type="ECO:0000256" key="1">
    <source>
        <dbReference type="SAM" id="SignalP"/>
    </source>
</evidence>
<feature type="signal peptide" evidence="1">
    <location>
        <begin position="1"/>
        <end position="18"/>
    </location>
</feature>
<organism evidence="2 3">
    <name type="scientific">Pseudoduganella armeniaca</name>
    <dbReference type="NCBI Taxonomy" id="2072590"/>
    <lineage>
        <taxon>Bacteria</taxon>
        <taxon>Pseudomonadati</taxon>
        <taxon>Pseudomonadota</taxon>
        <taxon>Betaproteobacteria</taxon>
        <taxon>Burkholderiales</taxon>
        <taxon>Oxalobacteraceae</taxon>
        <taxon>Telluria group</taxon>
        <taxon>Pseudoduganella</taxon>
    </lineage>
</organism>
<accession>A0A2R4C672</accession>
<dbReference type="EMBL" id="CP028324">
    <property type="protein sequence ID" value="AVR95113.1"/>
    <property type="molecule type" value="Genomic_DNA"/>
</dbReference>
<reference evidence="2 3" key="1">
    <citation type="submission" date="2018-03" db="EMBL/GenBank/DDBJ databases">
        <title>Massilia armeniaca sp. nov., isolated from desert soil.</title>
        <authorList>
            <person name="Huang H."/>
            <person name="Ren M."/>
        </authorList>
    </citation>
    <scope>NUCLEOTIDE SEQUENCE [LARGE SCALE GENOMIC DNA]</scope>
    <source>
        <strain evidence="2 3">ZMN-3</strain>
    </source>
</reference>
<evidence type="ECO:0000313" key="2">
    <source>
        <dbReference type="EMBL" id="AVR95113.1"/>
    </source>
</evidence>
<feature type="chain" id="PRO_5015338736" evidence="1">
    <location>
        <begin position="19"/>
        <end position="229"/>
    </location>
</feature>
<proteinExistence type="predicted"/>
<protein>
    <submittedName>
        <fullName evidence="2">Uncharacterized protein</fullName>
    </submittedName>
</protein>
<keyword evidence="3" id="KW-1185">Reference proteome</keyword>
<dbReference type="Proteomes" id="UP000240505">
    <property type="component" value="Chromosome"/>
</dbReference>
<evidence type="ECO:0000313" key="3">
    <source>
        <dbReference type="Proteomes" id="UP000240505"/>
    </source>
</evidence>